<evidence type="ECO:0000256" key="1">
    <source>
        <dbReference type="ARBA" id="ARBA00004123"/>
    </source>
</evidence>
<evidence type="ECO:0000313" key="8">
    <source>
        <dbReference type="Proteomes" id="UP000054007"/>
    </source>
</evidence>
<dbReference type="PANTHER" id="PTHR13237:SF8">
    <property type="entry name" value="SOMETHING ABOUT SILENCING PROTEIN 10"/>
    <property type="match status" value="1"/>
</dbReference>
<dbReference type="GO" id="GO:0032040">
    <property type="term" value="C:small-subunit processome"/>
    <property type="evidence" value="ECO:0007669"/>
    <property type="project" value="TreeGrafter"/>
</dbReference>
<evidence type="ECO:0000256" key="2">
    <source>
        <dbReference type="ARBA" id="ARBA00010979"/>
    </source>
</evidence>
<feature type="compositionally biased region" description="Acidic residues" evidence="5">
    <location>
        <begin position="319"/>
        <end position="335"/>
    </location>
</feature>
<dbReference type="InterPro" id="IPR018972">
    <property type="entry name" value="Sas10_C_dom"/>
</dbReference>
<feature type="compositionally biased region" description="Acidic residues" evidence="5">
    <location>
        <begin position="56"/>
        <end position="66"/>
    </location>
</feature>
<dbReference type="Pfam" id="PF09368">
    <property type="entry name" value="Sas10"/>
    <property type="match status" value="1"/>
</dbReference>
<dbReference type="Proteomes" id="UP000054007">
    <property type="component" value="Unassembled WGS sequence"/>
</dbReference>
<dbReference type="GO" id="GO:0000462">
    <property type="term" value="P:maturation of SSU-rRNA from tricistronic rRNA transcript (SSU-rRNA, 5.8S rRNA, LSU-rRNA)"/>
    <property type="evidence" value="ECO:0007669"/>
    <property type="project" value="TreeGrafter"/>
</dbReference>
<keyword evidence="4" id="KW-0539">Nucleus</keyword>
<feature type="compositionally biased region" description="Acidic residues" evidence="5">
    <location>
        <begin position="115"/>
        <end position="128"/>
    </location>
</feature>
<dbReference type="EMBL" id="KN880534">
    <property type="protein sequence ID" value="KIY67121.1"/>
    <property type="molecule type" value="Genomic_DNA"/>
</dbReference>
<feature type="compositionally biased region" description="Basic and acidic residues" evidence="5">
    <location>
        <begin position="626"/>
        <end position="636"/>
    </location>
</feature>
<feature type="region of interest" description="Disordered" evidence="5">
    <location>
        <begin position="1"/>
        <end position="131"/>
    </location>
</feature>
<feature type="compositionally biased region" description="Acidic residues" evidence="5">
    <location>
        <begin position="74"/>
        <end position="93"/>
    </location>
</feature>
<name>A0A0D7BC75_9AGAR</name>
<feature type="domain" description="Sas10 C-terminal" evidence="6">
    <location>
        <begin position="574"/>
        <end position="646"/>
    </location>
</feature>
<dbReference type="Pfam" id="PF04000">
    <property type="entry name" value="Sas10_Utp3"/>
    <property type="match status" value="1"/>
</dbReference>
<feature type="region of interest" description="Disordered" evidence="5">
    <location>
        <begin position="546"/>
        <end position="647"/>
    </location>
</feature>
<evidence type="ECO:0000259" key="6">
    <source>
        <dbReference type="Pfam" id="PF09368"/>
    </source>
</evidence>
<dbReference type="InterPro" id="IPR007146">
    <property type="entry name" value="Sas10/Utp3/C1D"/>
</dbReference>
<feature type="compositionally biased region" description="Basic residues" evidence="5">
    <location>
        <begin position="97"/>
        <end position="110"/>
    </location>
</feature>
<evidence type="ECO:0000256" key="4">
    <source>
        <dbReference type="ARBA" id="ARBA00023242"/>
    </source>
</evidence>
<feature type="compositionally biased region" description="Basic residues" evidence="5">
    <location>
        <begin position="590"/>
        <end position="606"/>
    </location>
</feature>
<reference evidence="7 8" key="1">
    <citation type="journal article" date="2015" name="Fungal Genet. Biol.">
        <title>Evolution of novel wood decay mechanisms in Agaricales revealed by the genome sequences of Fistulina hepatica and Cylindrobasidium torrendii.</title>
        <authorList>
            <person name="Floudas D."/>
            <person name="Held B.W."/>
            <person name="Riley R."/>
            <person name="Nagy L.G."/>
            <person name="Koehler G."/>
            <person name="Ransdell A.S."/>
            <person name="Younus H."/>
            <person name="Chow J."/>
            <person name="Chiniquy J."/>
            <person name="Lipzen A."/>
            <person name="Tritt A."/>
            <person name="Sun H."/>
            <person name="Haridas S."/>
            <person name="LaButti K."/>
            <person name="Ohm R.A."/>
            <person name="Kues U."/>
            <person name="Blanchette R.A."/>
            <person name="Grigoriev I.V."/>
            <person name="Minto R.E."/>
            <person name="Hibbett D.S."/>
        </authorList>
    </citation>
    <scope>NUCLEOTIDE SEQUENCE [LARGE SCALE GENOMIC DNA]</scope>
    <source>
        <strain evidence="7 8">FP15055 ss-10</strain>
    </source>
</reference>
<dbReference type="PANTHER" id="PTHR13237">
    <property type="entry name" value="SOMETHING ABOUT SILENCING PROTEIN 10-RELATED"/>
    <property type="match status" value="1"/>
</dbReference>
<dbReference type="STRING" id="1314674.A0A0D7BC75"/>
<feature type="region of interest" description="Disordered" evidence="5">
    <location>
        <begin position="311"/>
        <end position="335"/>
    </location>
</feature>
<comment type="subcellular location">
    <subcellularLocation>
        <location evidence="1">Nucleus</location>
    </subcellularLocation>
</comment>
<feature type="region of interest" description="Disordered" evidence="5">
    <location>
        <begin position="439"/>
        <end position="519"/>
    </location>
</feature>
<keyword evidence="8" id="KW-1185">Reference proteome</keyword>
<organism evidence="7 8">
    <name type="scientific">Cylindrobasidium torrendii FP15055 ss-10</name>
    <dbReference type="NCBI Taxonomy" id="1314674"/>
    <lineage>
        <taxon>Eukaryota</taxon>
        <taxon>Fungi</taxon>
        <taxon>Dikarya</taxon>
        <taxon>Basidiomycota</taxon>
        <taxon>Agaricomycotina</taxon>
        <taxon>Agaricomycetes</taxon>
        <taxon>Agaricomycetidae</taxon>
        <taxon>Agaricales</taxon>
        <taxon>Marasmiineae</taxon>
        <taxon>Physalacriaceae</taxon>
        <taxon>Cylindrobasidium</taxon>
    </lineage>
</organism>
<feature type="compositionally biased region" description="Basic residues" evidence="5">
    <location>
        <begin position="450"/>
        <end position="460"/>
    </location>
</feature>
<evidence type="ECO:0000256" key="5">
    <source>
        <dbReference type="SAM" id="MobiDB-lite"/>
    </source>
</evidence>
<feature type="compositionally biased region" description="Basic and acidic residues" evidence="5">
    <location>
        <begin position="546"/>
        <end position="564"/>
    </location>
</feature>
<evidence type="ECO:0000313" key="7">
    <source>
        <dbReference type="EMBL" id="KIY67121.1"/>
    </source>
</evidence>
<sequence>MAKKRGSSKGGSAKQRKPLKRGDASVKKWNTRNDIPMDDEEQFHSARDGVLMGREDEMDDVDDEDVFSLGGAGDLDEDEEEDDFDDTMDVDDDAPPKKSKKKDLKKKGRKNKDSDSEESDESSEDEDWGTSRAAYYSSNAAQLESDDEEGQELEEKEAIKLQLKSRQAMSDDDFGLNDPIDLTLSVDDDMLVDAPIVQSLPTEDDALIRHFEKTDPESLALARDWTDTTHALSRTQKNIEAMELEGADGVKSGMLHLYYQTLLTYATTLAFYIHLRSTEKHAQHPELLRTHPIMSRLLTLKQSLITMEDLDFGNSDSERDSEEEDDLDIDDGEFDIDEDDDAEHIWGLDKNAPLEDNELNDLLEDAQEETAVPLPTIRIKPLQVQPISEPSRPKKKRKANSGESKPAVVFDLVEPDVVSSSSSAPGKMDVADDGYGEATELQHADAMDKKARKKTLRFHTSKIESASARRKGARNEAVGGDDDIPYKERRRQKDIRGEAEAKRRLEKQGGADLDDADSEVNMQEWKGTGMDVDTQDDDGYYDLVKKQKQEKKEARKVAHEENTARMDTGPASAEGPRALTTAMLKNRGLTPHRSKSVRNPRVKKRQKYDQAQKKVSSQKAVYKGGDGGKYDGERSGISKVVKSVRLS</sequence>
<evidence type="ECO:0000256" key="3">
    <source>
        <dbReference type="ARBA" id="ARBA00022553"/>
    </source>
</evidence>
<dbReference type="AlphaFoldDB" id="A0A0D7BC75"/>
<comment type="similarity">
    <text evidence="2">Belongs to the SAS10 family.</text>
</comment>
<dbReference type="OrthoDB" id="1924577at2759"/>
<keyword evidence="3" id="KW-0597">Phosphoprotein</keyword>
<feature type="region of interest" description="Disordered" evidence="5">
    <location>
        <begin position="372"/>
        <end position="409"/>
    </location>
</feature>
<protein>
    <recommendedName>
        <fullName evidence="6">Sas10 C-terminal domain-containing protein</fullName>
    </recommendedName>
</protein>
<gene>
    <name evidence="7" type="ORF">CYLTODRAFT_422822</name>
</gene>
<feature type="compositionally biased region" description="Basic and acidic residues" evidence="5">
    <location>
        <begin position="440"/>
        <end position="449"/>
    </location>
</feature>
<accession>A0A0D7BC75</accession>
<proteinExistence type="inferred from homology"/>
<feature type="compositionally biased region" description="Basic and acidic residues" evidence="5">
    <location>
        <begin position="494"/>
        <end position="509"/>
    </location>
</feature>